<dbReference type="InterPro" id="IPR001763">
    <property type="entry name" value="Rhodanese-like_dom"/>
</dbReference>
<feature type="chain" id="PRO_5040977501" evidence="1">
    <location>
        <begin position="18"/>
        <end position="103"/>
    </location>
</feature>
<protein>
    <submittedName>
        <fullName evidence="3">Rhodanese-like domain-containing protein</fullName>
    </submittedName>
</protein>
<dbReference type="PROSITE" id="PS50206">
    <property type="entry name" value="RHODANESE_3"/>
    <property type="match status" value="1"/>
</dbReference>
<dbReference type="Pfam" id="PF00581">
    <property type="entry name" value="Rhodanese"/>
    <property type="match status" value="1"/>
</dbReference>
<dbReference type="PANTHER" id="PTHR43031">
    <property type="entry name" value="FAD-DEPENDENT OXIDOREDUCTASE"/>
    <property type="match status" value="1"/>
</dbReference>
<dbReference type="Proteomes" id="UP001150830">
    <property type="component" value="Unassembled WGS sequence"/>
</dbReference>
<dbReference type="RefSeq" id="WP_283173578.1">
    <property type="nucleotide sequence ID" value="NZ_JAPNOA010000026.1"/>
</dbReference>
<dbReference type="AlphaFoldDB" id="A0A9X3ISY5"/>
<feature type="signal peptide" evidence="1">
    <location>
        <begin position="1"/>
        <end position="17"/>
    </location>
</feature>
<dbReference type="InterPro" id="IPR036873">
    <property type="entry name" value="Rhodanese-like_dom_sf"/>
</dbReference>
<dbReference type="SUPFAM" id="SSF52821">
    <property type="entry name" value="Rhodanese/Cell cycle control phosphatase"/>
    <property type="match status" value="1"/>
</dbReference>
<dbReference type="PANTHER" id="PTHR43031:SF1">
    <property type="entry name" value="PYRIDINE NUCLEOTIDE-DISULPHIDE OXIDOREDUCTASE"/>
    <property type="match status" value="1"/>
</dbReference>
<dbReference type="InterPro" id="IPR050229">
    <property type="entry name" value="GlpE_sulfurtransferase"/>
</dbReference>
<dbReference type="CDD" id="cd00158">
    <property type="entry name" value="RHOD"/>
    <property type="match status" value="1"/>
</dbReference>
<keyword evidence="4" id="KW-1185">Reference proteome</keyword>
<dbReference type="SMART" id="SM00450">
    <property type="entry name" value="RHOD"/>
    <property type="match status" value="1"/>
</dbReference>
<accession>A0A9X3ISY5</accession>
<dbReference type="Gene3D" id="3.40.250.10">
    <property type="entry name" value="Rhodanese-like domain"/>
    <property type="match status" value="1"/>
</dbReference>
<feature type="domain" description="Rhodanese" evidence="2">
    <location>
        <begin position="16"/>
        <end position="94"/>
    </location>
</feature>
<name>A0A9X3ISY5_9GAMM</name>
<organism evidence="3 4">
    <name type="scientific">Parathalassolituus penaei</name>
    <dbReference type="NCBI Taxonomy" id="2997323"/>
    <lineage>
        <taxon>Bacteria</taxon>
        <taxon>Pseudomonadati</taxon>
        <taxon>Pseudomonadota</taxon>
        <taxon>Gammaproteobacteria</taxon>
        <taxon>Oceanospirillales</taxon>
        <taxon>Oceanospirillaceae</taxon>
        <taxon>Parathalassolituus</taxon>
    </lineage>
</organism>
<evidence type="ECO:0000313" key="3">
    <source>
        <dbReference type="EMBL" id="MCY0965364.1"/>
    </source>
</evidence>
<evidence type="ECO:0000256" key="1">
    <source>
        <dbReference type="SAM" id="SignalP"/>
    </source>
</evidence>
<evidence type="ECO:0000313" key="4">
    <source>
        <dbReference type="Proteomes" id="UP001150830"/>
    </source>
</evidence>
<sequence length="103" mass="11214">MKWILIALLSLPMMAMAGPKVLIDVRTAGEFEKAHLEGAANLPVDKISEQIGMLGLSTSDEILLYCRSGRRADIAKNKLEFLGYTKVRNLGGIDDARAALAKK</sequence>
<dbReference type="EMBL" id="JAPNOA010000026">
    <property type="protein sequence ID" value="MCY0965364.1"/>
    <property type="molecule type" value="Genomic_DNA"/>
</dbReference>
<comment type="caution">
    <text evidence="3">The sequence shown here is derived from an EMBL/GenBank/DDBJ whole genome shotgun (WGS) entry which is preliminary data.</text>
</comment>
<evidence type="ECO:0000259" key="2">
    <source>
        <dbReference type="PROSITE" id="PS50206"/>
    </source>
</evidence>
<reference evidence="3" key="1">
    <citation type="submission" date="2022-11" db="EMBL/GenBank/DDBJ databases">
        <title>Parathalassolutuus dongxingensis gen. nov., sp. nov., a novel member of family Oceanospirillaceae isolated from a coastal shrimp pond in Guangxi, China.</title>
        <authorList>
            <person name="Chen H."/>
        </authorList>
    </citation>
    <scope>NUCLEOTIDE SEQUENCE</scope>
    <source>
        <strain evidence="3">G-43</strain>
    </source>
</reference>
<gene>
    <name evidence="3" type="ORF">OUO13_09210</name>
</gene>
<proteinExistence type="predicted"/>
<keyword evidence="1" id="KW-0732">Signal</keyword>